<reference evidence="17" key="3">
    <citation type="submission" date="2016-06" db="EMBL/GenBank/DDBJ databases">
        <title>The genome of a short-lived fish provides insights into sex chromosome evolution and the genetic control of aging.</title>
        <authorList>
            <person name="Reichwald K."/>
            <person name="Felder M."/>
            <person name="Petzold A."/>
            <person name="Koch P."/>
            <person name="Groth M."/>
            <person name="Platzer M."/>
        </authorList>
    </citation>
    <scope>NUCLEOTIDE SEQUENCE</scope>
    <source>
        <tissue evidence="17">Brain</tissue>
    </source>
</reference>
<evidence type="ECO:0000256" key="7">
    <source>
        <dbReference type="ARBA" id="ARBA00023098"/>
    </source>
</evidence>
<reference evidence="16" key="4">
    <citation type="submission" date="2020-03" db="EMBL/GenBank/DDBJ databases">
        <title>Intra-Species Differences in Population Size shape Life History and Genome Evolution.</title>
        <authorList>
            <person name="Willemsen D."/>
            <person name="Cui R."/>
            <person name="Valenzano D.R."/>
        </authorList>
    </citation>
    <scope>NUCLEOTIDE SEQUENCE</scope>
    <source>
        <strain evidence="16">GRZ</strain>
        <tissue evidence="16">Whole</tissue>
    </source>
</reference>
<evidence type="ECO:0000256" key="13">
    <source>
        <dbReference type="ARBA" id="ARBA00048904"/>
    </source>
</evidence>
<dbReference type="HAMAP" id="MF_03206">
    <property type="entry name" value="VLCF_elongase_6"/>
    <property type="match status" value="1"/>
</dbReference>
<dbReference type="EC" id="2.3.1.199" evidence="14"/>
<dbReference type="GeneID" id="107387310"/>
<evidence type="ECO:0000256" key="12">
    <source>
        <dbReference type="ARBA" id="ARBA00048706"/>
    </source>
</evidence>
<keyword evidence="14" id="KW-0256">Endoplasmic reticulum</keyword>
<feature type="transmembrane region" description="Helical" evidence="14 15">
    <location>
        <begin position="137"/>
        <end position="154"/>
    </location>
</feature>
<dbReference type="InterPro" id="IPR030457">
    <property type="entry name" value="ELO_CS"/>
</dbReference>
<dbReference type="GO" id="GO:0042761">
    <property type="term" value="P:very long-chain fatty acid biosynthetic process"/>
    <property type="evidence" value="ECO:0007669"/>
    <property type="project" value="InterPro"/>
</dbReference>
<accession>A0A1A8ANP7</accession>
<comment type="pathway">
    <text evidence="14">Lipid metabolism; fatty acid biosynthesis.</text>
</comment>
<sequence>MNQSELSGFVFEQQFDQKRALEWMQENWSKSFMFCGLYATLVFAGQYFMRERPKLNLRWPLALWSLSLAIFSIIGAFRTGVYMLHVFSNRGFQQTVCDNYFFRAPVTKFWAYAFTISKVPELGDTLFIVLRKQRLIFLHWYHHITVLLYTWFSYKDQVAGGGWFMTMNYTVHALMYTYYTARAAGVRVPRPCAMIITAAQILQMAMGLTVLGLVHHWMHDVHCPSNVDNVVWGSLMYLSYLILFALFFYDAYLKQPSGDKRTKAE</sequence>
<dbReference type="GO" id="GO:0005789">
    <property type="term" value="C:endoplasmic reticulum membrane"/>
    <property type="evidence" value="ECO:0007669"/>
    <property type="project" value="UniProtKB-SubCell"/>
</dbReference>
<feature type="transmembrane region" description="Helical" evidence="14 15">
    <location>
        <begin position="230"/>
        <end position="253"/>
    </location>
</feature>
<evidence type="ECO:0000313" key="18">
    <source>
        <dbReference type="Ensembl" id="ENSNFUP00015051828.1"/>
    </source>
</evidence>
<evidence type="ECO:0000313" key="19">
    <source>
        <dbReference type="Proteomes" id="UP000694548"/>
    </source>
</evidence>
<evidence type="ECO:0000256" key="10">
    <source>
        <dbReference type="ARBA" id="ARBA00023180"/>
    </source>
</evidence>
<comment type="catalytic activity">
    <reaction evidence="12">
        <text>hexadecanoyl-CoA + malonyl-CoA + H(+) = 3-oxooctadecanoyl-CoA + CO2 + CoA</text>
        <dbReference type="Rhea" id="RHEA:35315"/>
        <dbReference type="ChEBI" id="CHEBI:15378"/>
        <dbReference type="ChEBI" id="CHEBI:16526"/>
        <dbReference type="ChEBI" id="CHEBI:57287"/>
        <dbReference type="ChEBI" id="CHEBI:57379"/>
        <dbReference type="ChEBI" id="CHEBI:57384"/>
        <dbReference type="ChEBI" id="CHEBI:71407"/>
    </reaction>
    <physiologicalReaction direction="left-to-right" evidence="12">
        <dbReference type="Rhea" id="RHEA:35316"/>
    </physiologicalReaction>
</comment>
<dbReference type="RefSeq" id="XP_015817696.1">
    <property type="nucleotide sequence ID" value="XM_015962210.1"/>
</dbReference>
<dbReference type="InterPro" id="IPR002076">
    <property type="entry name" value="ELO_fam"/>
</dbReference>
<dbReference type="Pfam" id="PF01151">
    <property type="entry name" value="ELO"/>
    <property type="match status" value="1"/>
</dbReference>
<dbReference type="AlphaFoldDB" id="A0A1A8ANP7"/>
<keyword evidence="5 14" id="KW-0276">Fatty acid metabolism</keyword>
<dbReference type="Proteomes" id="UP000822369">
    <property type="component" value="Chromosome 16"/>
</dbReference>
<keyword evidence="8 14" id="KW-0472">Membrane</keyword>
<dbReference type="Ensembl" id="ENSNFUT00015054045.1">
    <property type="protein sequence ID" value="ENSNFUP00015051828.1"/>
    <property type="gene ID" value="ENSNFUG00015024232.1"/>
</dbReference>
<evidence type="ECO:0000256" key="2">
    <source>
        <dbReference type="ARBA" id="ARBA00022516"/>
    </source>
</evidence>
<dbReference type="InterPro" id="IPR033675">
    <property type="entry name" value="ELOVL6"/>
</dbReference>
<keyword evidence="10 14" id="KW-0325">Glycoprotein</keyword>
<comment type="function">
    <text evidence="14">Catalyzes the first and rate-limiting reaction of the four reactions that constitute the long-chain fatty acids elongation cycle. This endoplasmic reticulum-bound enzymatic process allows the addition of 2 carbons to the chain of long- and very long-chain fatty acids (VLCFAs) per cycle. Condensing enzyme that elongates fatty acids with 12, 14 and 16 carbons with higher activity toward C16:0 acyl-CoAs. Catalyzes the synthesis of unsaturated C16 long chain fatty acids and, to a lesser extent, C18:0 and those with low desaturation degree. May participate to the production of saturated and monounsaturated VLCFAs of different chain lengths that are involved in multiple biological processes as precursors of membrane lipids and lipid mediators.</text>
</comment>
<keyword evidence="9 14" id="KW-0275">Fatty acid biosynthesis</keyword>
<dbReference type="GO" id="GO:0006636">
    <property type="term" value="P:unsaturated fatty acid biosynthetic process"/>
    <property type="evidence" value="ECO:0007669"/>
    <property type="project" value="UniProtKB-UniRule"/>
</dbReference>
<dbReference type="GO" id="GO:0009922">
    <property type="term" value="F:fatty acid elongase activity"/>
    <property type="evidence" value="ECO:0007669"/>
    <property type="project" value="UniProtKB-UniRule"/>
</dbReference>
<proteinExistence type="inferred from homology"/>
<keyword evidence="7 14" id="KW-0443">Lipid metabolism</keyword>
<comment type="similarity">
    <text evidence="14">Belongs to the ELO family. ELOVL6 subfamily.</text>
</comment>
<keyword evidence="6 14" id="KW-1133">Transmembrane helix</keyword>
<evidence type="ECO:0000313" key="16">
    <source>
        <dbReference type="EMBL" id="KAF7203768.1"/>
    </source>
</evidence>
<keyword evidence="4 14" id="KW-0812">Transmembrane</keyword>
<feature type="transmembrane region" description="Helical" evidence="14 15">
    <location>
        <begin position="160"/>
        <end position="181"/>
    </location>
</feature>
<protein>
    <recommendedName>
        <fullName evidence="14">Elongation of very long chain fatty acids protein 6</fullName>
        <ecNumber evidence="14">2.3.1.199</ecNumber>
    </recommendedName>
    <alternativeName>
        <fullName evidence="14">3-keto acyl-CoA synthase ELOVL6</fullName>
    </alternativeName>
    <alternativeName>
        <fullName evidence="14">ELOVL fatty acid elongase 6</fullName>
        <shortName evidence="14">ELOVL FA elongase 6</shortName>
    </alternativeName>
    <alternativeName>
        <fullName evidence="14">Very long chain 3-ketoacyl-CoA synthase 6</fullName>
    </alternativeName>
    <alternativeName>
        <fullName evidence="14">Very long chain 3-oxoacyl-CoA synthase 6</fullName>
    </alternativeName>
</protein>
<organism evidence="17">
    <name type="scientific">Nothobranchius furzeri</name>
    <name type="common">Turquoise killifish</name>
    <dbReference type="NCBI Taxonomy" id="105023"/>
    <lineage>
        <taxon>Eukaryota</taxon>
        <taxon>Metazoa</taxon>
        <taxon>Chordata</taxon>
        <taxon>Craniata</taxon>
        <taxon>Vertebrata</taxon>
        <taxon>Euteleostomi</taxon>
        <taxon>Actinopterygii</taxon>
        <taxon>Neopterygii</taxon>
        <taxon>Teleostei</taxon>
        <taxon>Neoteleostei</taxon>
        <taxon>Acanthomorphata</taxon>
        <taxon>Ovalentaria</taxon>
        <taxon>Atherinomorphae</taxon>
        <taxon>Cyprinodontiformes</taxon>
        <taxon>Nothobranchiidae</taxon>
        <taxon>Nothobranchius</taxon>
    </lineage>
</organism>
<comment type="PTM">
    <text evidence="14">N-Glycosylated.</text>
</comment>
<evidence type="ECO:0000256" key="4">
    <source>
        <dbReference type="ARBA" id="ARBA00022692"/>
    </source>
</evidence>
<evidence type="ECO:0000256" key="5">
    <source>
        <dbReference type="ARBA" id="ARBA00022832"/>
    </source>
</evidence>
<feature type="transmembrane region" description="Helical" evidence="14 15">
    <location>
        <begin position="193"/>
        <end position="218"/>
    </location>
</feature>
<reference evidence="18" key="1">
    <citation type="submission" date="2014-08" db="EMBL/GenBank/DDBJ databases">
        <authorList>
            <person name="Senf B."/>
            <person name="Petzold A."/>
            <person name="Downie B.R."/>
            <person name="Koch P."/>
            <person name="Platzer M."/>
        </authorList>
    </citation>
    <scope>NUCLEOTIDE SEQUENCE [LARGE SCALE GENOMIC DNA]</scope>
    <source>
        <strain evidence="18">GRZ</strain>
    </source>
</reference>
<gene>
    <name evidence="17" type="primary">OLA.23977</name>
    <name evidence="14" type="synonym">ELOVL6</name>
    <name evidence="18" type="synonym">LOC107387310</name>
    <name evidence="16" type="ORF">G4P62_011715</name>
</gene>
<comment type="catalytic activity">
    <reaction evidence="14 15">
        <text>a very-long-chain acyl-CoA + malonyl-CoA + H(+) = a very-long-chain 3-oxoacyl-CoA + CO2 + CoA</text>
        <dbReference type="Rhea" id="RHEA:32727"/>
        <dbReference type="ChEBI" id="CHEBI:15378"/>
        <dbReference type="ChEBI" id="CHEBI:16526"/>
        <dbReference type="ChEBI" id="CHEBI:57287"/>
        <dbReference type="ChEBI" id="CHEBI:57384"/>
        <dbReference type="ChEBI" id="CHEBI:90725"/>
        <dbReference type="ChEBI" id="CHEBI:90736"/>
        <dbReference type="EC" id="2.3.1.199"/>
    </reaction>
</comment>
<reference evidence="17" key="2">
    <citation type="submission" date="2016-05" db="EMBL/GenBank/DDBJ databases">
        <authorList>
            <person name="Lavstsen T."/>
            <person name="Jespersen J.S."/>
        </authorList>
    </citation>
    <scope>NUCLEOTIDE SEQUENCE</scope>
    <source>
        <tissue evidence="17">Brain</tissue>
    </source>
</reference>
<evidence type="ECO:0000256" key="11">
    <source>
        <dbReference type="ARBA" id="ARBA00047729"/>
    </source>
</evidence>
<dbReference type="EMBL" id="JAAVVJ010000016">
    <property type="protein sequence ID" value="KAF7203768.1"/>
    <property type="molecule type" value="Genomic_DNA"/>
</dbReference>
<evidence type="ECO:0000256" key="9">
    <source>
        <dbReference type="ARBA" id="ARBA00023160"/>
    </source>
</evidence>
<dbReference type="GO" id="GO:0034626">
    <property type="term" value="P:fatty acid elongation, polyunsaturated fatty acid"/>
    <property type="evidence" value="ECO:0007669"/>
    <property type="project" value="TreeGrafter"/>
</dbReference>
<feature type="transmembrane region" description="Helical" evidence="14 15">
    <location>
        <begin position="61"/>
        <end position="84"/>
    </location>
</feature>
<dbReference type="PANTHER" id="PTHR11157">
    <property type="entry name" value="FATTY ACID ACYL TRANSFERASE-RELATED"/>
    <property type="match status" value="1"/>
</dbReference>
<keyword evidence="19" id="KW-1185">Reference proteome</keyword>
<evidence type="ECO:0000256" key="6">
    <source>
        <dbReference type="ARBA" id="ARBA00022989"/>
    </source>
</evidence>
<keyword evidence="3 14" id="KW-0808">Transferase</keyword>
<comment type="catalytic activity">
    <reaction evidence="11">
        <text>dodecanoyl-CoA + malonyl-CoA + H(+) = 3-oxotetradecanoyl-CoA + CO2 + CoA</text>
        <dbReference type="Rhea" id="RHEA:60140"/>
        <dbReference type="ChEBI" id="CHEBI:15378"/>
        <dbReference type="ChEBI" id="CHEBI:16526"/>
        <dbReference type="ChEBI" id="CHEBI:57287"/>
        <dbReference type="ChEBI" id="CHEBI:57375"/>
        <dbReference type="ChEBI" id="CHEBI:57384"/>
        <dbReference type="ChEBI" id="CHEBI:62543"/>
    </reaction>
    <physiologicalReaction direction="left-to-right" evidence="11">
        <dbReference type="Rhea" id="RHEA:60141"/>
    </physiologicalReaction>
</comment>
<dbReference type="GO" id="GO:0030148">
    <property type="term" value="P:sphingolipid biosynthetic process"/>
    <property type="evidence" value="ECO:0007669"/>
    <property type="project" value="TreeGrafter"/>
</dbReference>
<comment type="subcellular location">
    <subcellularLocation>
        <location evidence="14">Endoplasmic reticulum membrane</location>
        <topology evidence="14">Multi-pass membrane protein</topology>
    </subcellularLocation>
    <subcellularLocation>
        <location evidence="1">Membrane</location>
        <topology evidence="1">Multi-pass membrane protein</topology>
    </subcellularLocation>
</comment>
<dbReference type="OrthoDB" id="10259681at2759"/>
<evidence type="ECO:0000256" key="8">
    <source>
        <dbReference type="ARBA" id="ARBA00023136"/>
    </source>
</evidence>
<evidence type="ECO:0000256" key="3">
    <source>
        <dbReference type="ARBA" id="ARBA00022679"/>
    </source>
</evidence>
<dbReference type="GO" id="GO:0034625">
    <property type="term" value="P:fatty acid elongation, monounsaturated fatty acid"/>
    <property type="evidence" value="ECO:0007669"/>
    <property type="project" value="UniProtKB-UniRule"/>
</dbReference>
<dbReference type="GO" id="GO:0035338">
    <property type="term" value="P:long-chain fatty-acyl-CoA biosynthetic process"/>
    <property type="evidence" value="ECO:0007669"/>
    <property type="project" value="UniProtKB-UniRule"/>
</dbReference>
<dbReference type="GeneTree" id="ENSGT01050000244965"/>
<evidence type="ECO:0000256" key="14">
    <source>
        <dbReference type="HAMAP-Rule" id="MF_03206"/>
    </source>
</evidence>
<comment type="catalytic activity">
    <reaction evidence="13">
        <text>tetradecanoyl-CoA + malonyl-CoA + H(+) = 3-oxohexadecanoyl-CoA + CO2 + CoA</text>
        <dbReference type="Rhea" id="RHEA:39167"/>
        <dbReference type="ChEBI" id="CHEBI:15378"/>
        <dbReference type="ChEBI" id="CHEBI:16526"/>
        <dbReference type="ChEBI" id="CHEBI:57287"/>
        <dbReference type="ChEBI" id="CHEBI:57349"/>
        <dbReference type="ChEBI" id="CHEBI:57384"/>
        <dbReference type="ChEBI" id="CHEBI:57385"/>
    </reaction>
    <physiologicalReaction direction="left-to-right" evidence="13">
        <dbReference type="Rhea" id="RHEA:39168"/>
    </physiologicalReaction>
</comment>
<comment type="caution">
    <text evidence="14">Lacks conserved residue(s) required for the propagation of feature annotation.</text>
</comment>
<dbReference type="Proteomes" id="UP000694548">
    <property type="component" value="Chromosome sgr12"/>
</dbReference>
<keyword evidence="2 14" id="KW-0444">Lipid biosynthesis</keyword>
<evidence type="ECO:0000313" key="17">
    <source>
        <dbReference type="EMBL" id="SBP55835.1"/>
    </source>
</evidence>
<dbReference type="PROSITE" id="PS01188">
    <property type="entry name" value="ELO"/>
    <property type="match status" value="1"/>
</dbReference>
<dbReference type="PANTHER" id="PTHR11157:SF68">
    <property type="entry name" value="ELONGATION OF VERY LONG CHAIN FATTY ACIDS PROTEIN 3"/>
    <property type="match status" value="1"/>
</dbReference>
<dbReference type="KEGG" id="nfu:107387310"/>
<evidence type="ECO:0000256" key="15">
    <source>
        <dbReference type="RuleBase" id="RU361115"/>
    </source>
</evidence>
<dbReference type="UniPathway" id="UPA00094"/>
<feature type="transmembrane region" description="Helical" evidence="14 15">
    <location>
        <begin position="31"/>
        <end position="49"/>
    </location>
</feature>
<dbReference type="GO" id="GO:0019367">
    <property type="term" value="P:fatty acid elongation, saturated fatty acid"/>
    <property type="evidence" value="ECO:0007669"/>
    <property type="project" value="UniProtKB-UniRule"/>
</dbReference>
<dbReference type="OMA" id="ITWGSLM"/>
<evidence type="ECO:0000256" key="1">
    <source>
        <dbReference type="ARBA" id="ARBA00004141"/>
    </source>
</evidence>
<reference evidence="18" key="5">
    <citation type="submission" date="2025-05" db="UniProtKB">
        <authorList>
            <consortium name="Ensembl"/>
        </authorList>
    </citation>
    <scope>IDENTIFICATION</scope>
</reference>
<name>A0A1A8ANP7_NOTFU</name>
<dbReference type="EMBL" id="HADY01017350">
    <property type="protein sequence ID" value="SBP55835.1"/>
    <property type="molecule type" value="Transcribed_RNA"/>
</dbReference>